<keyword evidence="3" id="KW-0560">Oxidoreductase</keyword>
<accession>A0A926NWI5</accession>
<keyword evidence="4" id="KW-0503">Monooxygenase</keyword>
<proteinExistence type="predicted"/>
<protein>
    <submittedName>
        <fullName evidence="4">Nitronate monooxygenase</fullName>
    </submittedName>
</protein>
<evidence type="ECO:0000256" key="3">
    <source>
        <dbReference type="ARBA" id="ARBA00023002"/>
    </source>
</evidence>
<dbReference type="PANTHER" id="PTHR32332:SF31">
    <property type="entry name" value="2-NITROPROPANE DIOXYGENASE FAMILY, PUTATIVE (AFU_ORTHOLOGUE AFUA_2G09850)-RELATED"/>
    <property type="match status" value="1"/>
</dbReference>
<dbReference type="Gene3D" id="3.20.20.70">
    <property type="entry name" value="Aldolase class I"/>
    <property type="match status" value="1"/>
</dbReference>
<dbReference type="EMBL" id="JABFCZ010000009">
    <property type="protein sequence ID" value="MBD1546599.1"/>
    <property type="molecule type" value="Genomic_DNA"/>
</dbReference>
<evidence type="ECO:0000256" key="1">
    <source>
        <dbReference type="ARBA" id="ARBA00022630"/>
    </source>
</evidence>
<organism evidence="4 5">
    <name type="scientific">Roseibium aggregatum</name>
    <dbReference type="NCBI Taxonomy" id="187304"/>
    <lineage>
        <taxon>Bacteria</taxon>
        <taxon>Pseudomonadati</taxon>
        <taxon>Pseudomonadota</taxon>
        <taxon>Alphaproteobacteria</taxon>
        <taxon>Hyphomicrobiales</taxon>
        <taxon>Stappiaceae</taxon>
        <taxon>Roseibium</taxon>
    </lineage>
</organism>
<dbReference type="InterPro" id="IPR013785">
    <property type="entry name" value="Aldolase_TIM"/>
</dbReference>
<dbReference type="GO" id="GO:0018580">
    <property type="term" value="F:nitronate monooxygenase activity"/>
    <property type="evidence" value="ECO:0007669"/>
    <property type="project" value="InterPro"/>
</dbReference>
<dbReference type="RefSeq" id="WP_190291257.1">
    <property type="nucleotide sequence ID" value="NZ_JABFCZ010000009.1"/>
</dbReference>
<evidence type="ECO:0000313" key="5">
    <source>
        <dbReference type="Proteomes" id="UP000598467"/>
    </source>
</evidence>
<comment type="caution">
    <text evidence="4">The sequence shown here is derived from an EMBL/GenBank/DDBJ whole genome shotgun (WGS) entry which is preliminary data.</text>
</comment>
<evidence type="ECO:0000313" key="4">
    <source>
        <dbReference type="EMBL" id="MBD1546599.1"/>
    </source>
</evidence>
<name>A0A926NWI5_9HYPH</name>
<dbReference type="PANTHER" id="PTHR32332">
    <property type="entry name" value="2-NITROPROPANE DIOXYGENASE"/>
    <property type="match status" value="1"/>
</dbReference>
<sequence>MEQLIETAFTRQFAVRHPVVLAPMDRISDGCLAAEVTRAGGFGIIGAGYGDRDWIDKAFADAQGQRVGIGVITWSLLKKPDLVDHILDSKPAAVFVSFGDGEPIIRAAKERSIPTIWQVQRLDQAEQALKAGADILVAQGQEGGGHGMERGLMALLPAVRDLAGKHQLILAAGGIADGRGLAAALMMGADGAMMGTRFWASHEANGSGKAKDALVRAAGDDTRRTSFFDLARGLDWPGEFTGRVVQNPFSHRWLDDPAKMQASQDTIRAAYDAADPDDFSVRALIAGEALDLVRSVEPAAAIVQETVKEAADLLAKAGSFLTDRD</sequence>
<keyword evidence="2" id="KW-0288">FMN</keyword>
<keyword evidence="1" id="KW-0285">Flavoprotein</keyword>
<gene>
    <name evidence="4" type="ORF">HK439_10015</name>
</gene>
<dbReference type="InterPro" id="IPR004136">
    <property type="entry name" value="NMO"/>
</dbReference>
<dbReference type="AlphaFoldDB" id="A0A926NWI5"/>
<dbReference type="CDD" id="cd04730">
    <property type="entry name" value="NPD_like"/>
    <property type="match status" value="1"/>
</dbReference>
<dbReference type="Pfam" id="PF03060">
    <property type="entry name" value="NMO"/>
    <property type="match status" value="1"/>
</dbReference>
<dbReference type="SUPFAM" id="SSF51412">
    <property type="entry name" value="Inosine monophosphate dehydrogenase (IMPDH)"/>
    <property type="match status" value="1"/>
</dbReference>
<reference evidence="4" key="1">
    <citation type="submission" date="2020-05" db="EMBL/GenBank/DDBJ databases">
        <title>Identification of trans-AT polyketide cluster in two marine bacteria, producers of a novel glutaramide-containing polyketide sesbanimide D and analogs.</title>
        <authorList>
            <person name="Kacar D."/>
            <person name="Rodriguez P."/>
            <person name="Canedo L."/>
            <person name="Gonzalez E."/>
            <person name="Galan B."/>
            <person name="De La Calle F."/>
            <person name="Garcia J.L."/>
        </authorList>
    </citation>
    <scope>NUCLEOTIDE SEQUENCE</scope>
    <source>
        <strain evidence="4">PHM038</strain>
    </source>
</reference>
<dbReference type="Proteomes" id="UP000598467">
    <property type="component" value="Unassembled WGS sequence"/>
</dbReference>
<evidence type="ECO:0000256" key="2">
    <source>
        <dbReference type="ARBA" id="ARBA00022643"/>
    </source>
</evidence>